<dbReference type="Proteomes" id="UP000315440">
    <property type="component" value="Unassembled WGS sequence"/>
</dbReference>
<protein>
    <submittedName>
        <fullName evidence="3">Uncharacterized protein</fullName>
    </submittedName>
</protein>
<keyword evidence="4" id="KW-1185">Reference proteome</keyword>
<keyword evidence="1" id="KW-1133">Transmembrane helix</keyword>
<feature type="transmembrane region" description="Helical" evidence="1">
    <location>
        <begin position="77"/>
        <end position="98"/>
    </location>
</feature>
<name>A0A5C5ZVW6_9BACT</name>
<proteinExistence type="predicted"/>
<gene>
    <name evidence="3" type="ORF">Mal64_15100</name>
</gene>
<evidence type="ECO:0000256" key="2">
    <source>
        <dbReference type="SAM" id="SignalP"/>
    </source>
</evidence>
<feature type="signal peptide" evidence="2">
    <location>
        <begin position="1"/>
        <end position="23"/>
    </location>
</feature>
<keyword evidence="1" id="KW-0812">Transmembrane</keyword>
<evidence type="ECO:0000313" key="3">
    <source>
        <dbReference type="EMBL" id="TWT91111.1"/>
    </source>
</evidence>
<evidence type="ECO:0000313" key="4">
    <source>
        <dbReference type="Proteomes" id="UP000315440"/>
    </source>
</evidence>
<evidence type="ECO:0000256" key="1">
    <source>
        <dbReference type="SAM" id="Phobius"/>
    </source>
</evidence>
<keyword evidence="2" id="KW-0732">Signal</keyword>
<comment type="caution">
    <text evidence="3">The sequence shown here is derived from an EMBL/GenBank/DDBJ whole genome shotgun (WGS) entry which is preliminary data.</text>
</comment>
<feature type="chain" id="PRO_5023038518" evidence="2">
    <location>
        <begin position="24"/>
        <end position="103"/>
    </location>
</feature>
<organism evidence="3 4">
    <name type="scientific">Pseudobythopirellula maris</name>
    <dbReference type="NCBI Taxonomy" id="2527991"/>
    <lineage>
        <taxon>Bacteria</taxon>
        <taxon>Pseudomonadati</taxon>
        <taxon>Planctomycetota</taxon>
        <taxon>Planctomycetia</taxon>
        <taxon>Pirellulales</taxon>
        <taxon>Lacipirellulaceae</taxon>
        <taxon>Pseudobythopirellula</taxon>
    </lineage>
</organism>
<dbReference type="AlphaFoldDB" id="A0A5C5ZVW6"/>
<accession>A0A5C5ZVW6</accession>
<sequence length="103" mass="10813" precursor="true">MQLLARIILVLAFAAAAPASLFAQQDAEAHEARGGKAGTARVVSDGALLATDWVLTADGWLRLGEVTRQPTERWRPALHPGVVAVLLGLSSVLALGCFPSQRA</sequence>
<dbReference type="RefSeq" id="WP_146398558.1">
    <property type="nucleotide sequence ID" value="NZ_SJPQ01000001.1"/>
</dbReference>
<dbReference type="EMBL" id="SJPQ01000001">
    <property type="protein sequence ID" value="TWT91111.1"/>
    <property type="molecule type" value="Genomic_DNA"/>
</dbReference>
<keyword evidence="1" id="KW-0472">Membrane</keyword>
<reference evidence="3 4" key="1">
    <citation type="submission" date="2019-02" db="EMBL/GenBank/DDBJ databases">
        <title>Deep-cultivation of Planctomycetes and their phenomic and genomic characterization uncovers novel biology.</title>
        <authorList>
            <person name="Wiegand S."/>
            <person name="Jogler M."/>
            <person name="Boedeker C."/>
            <person name="Pinto D."/>
            <person name="Vollmers J."/>
            <person name="Rivas-Marin E."/>
            <person name="Kohn T."/>
            <person name="Peeters S.H."/>
            <person name="Heuer A."/>
            <person name="Rast P."/>
            <person name="Oberbeckmann S."/>
            <person name="Bunk B."/>
            <person name="Jeske O."/>
            <person name="Meyerdierks A."/>
            <person name="Storesund J.E."/>
            <person name="Kallscheuer N."/>
            <person name="Luecker S."/>
            <person name="Lage O.M."/>
            <person name="Pohl T."/>
            <person name="Merkel B.J."/>
            <person name="Hornburger P."/>
            <person name="Mueller R.-W."/>
            <person name="Bruemmer F."/>
            <person name="Labrenz M."/>
            <person name="Spormann A.M."/>
            <person name="Op Den Camp H."/>
            <person name="Overmann J."/>
            <person name="Amann R."/>
            <person name="Jetten M.S.M."/>
            <person name="Mascher T."/>
            <person name="Medema M.H."/>
            <person name="Devos D.P."/>
            <person name="Kaster A.-K."/>
            <person name="Ovreas L."/>
            <person name="Rohde M."/>
            <person name="Galperin M.Y."/>
            <person name="Jogler C."/>
        </authorList>
    </citation>
    <scope>NUCLEOTIDE SEQUENCE [LARGE SCALE GENOMIC DNA]</scope>
    <source>
        <strain evidence="3 4">Mal64</strain>
    </source>
</reference>